<dbReference type="AlphaFoldDB" id="A0A7J6GIZ4"/>
<organism evidence="2 3">
    <name type="scientific">Cannabis sativa</name>
    <name type="common">Hemp</name>
    <name type="synonym">Marijuana</name>
    <dbReference type="NCBI Taxonomy" id="3483"/>
    <lineage>
        <taxon>Eukaryota</taxon>
        <taxon>Viridiplantae</taxon>
        <taxon>Streptophyta</taxon>
        <taxon>Embryophyta</taxon>
        <taxon>Tracheophyta</taxon>
        <taxon>Spermatophyta</taxon>
        <taxon>Magnoliopsida</taxon>
        <taxon>eudicotyledons</taxon>
        <taxon>Gunneridae</taxon>
        <taxon>Pentapetalae</taxon>
        <taxon>rosids</taxon>
        <taxon>fabids</taxon>
        <taxon>Rosales</taxon>
        <taxon>Cannabaceae</taxon>
        <taxon>Cannabis</taxon>
    </lineage>
</organism>
<dbReference type="EMBL" id="JAATIQ010000100">
    <property type="protein sequence ID" value="KAF4382818.1"/>
    <property type="molecule type" value="Genomic_DNA"/>
</dbReference>
<keyword evidence="1" id="KW-0472">Membrane</keyword>
<keyword evidence="1" id="KW-0812">Transmembrane</keyword>
<gene>
    <name evidence="2" type="ORF">G4B88_021601</name>
</gene>
<comment type="caution">
    <text evidence="2">The sequence shown here is derived from an EMBL/GenBank/DDBJ whole genome shotgun (WGS) entry which is preliminary data.</text>
</comment>
<reference evidence="2 3" key="1">
    <citation type="journal article" date="2020" name="bioRxiv">
        <title>Sequence and annotation of 42 cannabis genomes reveals extensive copy number variation in cannabinoid synthesis and pathogen resistance genes.</title>
        <authorList>
            <person name="Mckernan K.J."/>
            <person name="Helbert Y."/>
            <person name="Kane L.T."/>
            <person name="Ebling H."/>
            <person name="Zhang L."/>
            <person name="Liu B."/>
            <person name="Eaton Z."/>
            <person name="Mclaughlin S."/>
            <person name="Kingan S."/>
            <person name="Baybayan P."/>
            <person name="Concepcion G."/>
            <person name="Jordan M."/>
            <person name="Riva A."/>
            <person name="Barbazuk W."/>
            <person name="Harkins T."/>
        </authorList>
    </citation>
    <scope>NUCLEOTIDE SEQUENCE [LARGE SCALE GENOMIC DNA]</scope>
    <source>
        <strain evidence="3">cv. Jamaican Lion 4</strain>
        <tissue evidence="2">Leaf</tissue>
    </source>
</reference>
<keyword evidence="1" id="KW-1133">Transmembrane helix</keyword>
<evidence type="ECO:0000313" key="2">
    <source>
        <dbReference type="EMBL" id="KAF4382818.1"/>
    </source>
</evidence>
<protein>
    <submittedName>
        <fullName evidence="2">Uncharacterized protein</fullName>
    </submittedName>
</protein>
<name>A0A7J6GIZ4_CANSA</name>
<proteinExistence type="predicted"/>
<feature type="transmembrane region" description="Helical" evidence="1">
    <location>
        <begin position="58"/>
        <end position="78"/>
    </location>
</feature>
<evidence type="ECO:0000256" key="1">
    <source>
        <dbReference type="SAM" id="Phobius"/>
    </source>
</evidence>
<evidence type="ECO:0000313" key="3">
    <source>
        <dbReference type="Proteomes" id="UP000583929"/>
    </source>
</evidence>
<accession>A0A7J6GIZ4</accession>
<keyword evidence="3" id="KW-1185">Reference proteome</keyword>
<feature type="transmembrane region" description="Helical" evidence="1">
    <location>
        <begin position="90"/>
        <end position="113"/>
    </location>
</feature>
<dbReference type="Proteomes" id="UP000583929">
    <property type="component" value="Unassembled WGS sequence"/>
</dbReference>
<sequence>MEIKKWKKSANGYRQWRAYGSRLRVACSKLSLSTLRLSRLHNTTTSQCSTSPSSNTSLSIAASSLVFSIPMLLVILLLRTSFSRRGPWLVLPAGAGQCFLGYFLMWAVVSGLISRPDPYQSNLERKQKDVVVKFLRTCMDVCTVVHTCKGKAVEGAMVVARAARAAVVDVEAVMSNIFACQMMPVNVENVQGILETCFSETVEALEWSTYS</sequence>